<dbReference type="EMBL" id="CADCVF010000069">
    <property type="protein sequence ID" value="CAA9465012.1"/>
    <property type="molecule type" value="Genomic_DNA"/>
</dbReference>
<evidence type="ECO:0000313" key="1">
    <source>
        <dbReference type="EMBL" id="CAA9465012.1"/>
    </source>
</evidence>
<proteinExistence type="predicted"/>
<gene>
    <name evidence="1" type="ORF">AVDCRST_MAG58-3344</name>
</gene>
<reference evidence="1" key="1">
    <citation type="submission" date="2020-02" db="EMBL/GenBank/DDBJ databases">
        <authorList>
            <person name="Meier V. D."/>
        </authorList>
    </citation>
    <scope>NUCLEOTIDE SEQUENCE</scope>
    <source>
        <strain evidence="1">AVDCRST_MAG58</strain>
    </source>
</reference>
<dbReference type="AlphaFoldDB" id="A0A6J4R5Y1"/>
<accession>A0A6J4R5Y1</accession>
<name>A0A6J4R5Y1_9ACTN</name>
<protein>
    <submittedName>
        <fullName evidence="1">Uncharacterized protein</fullName>
    </submittedName>
</protein>
<sequence length="179" mass="19866">MNPSIDRKQQMPHKPDSQAAIRMCKCCYQEIGEELVVGRILTLLAMGELVVGTGVGCGSTPSSEAIVQAFEDQDLPVGETYPVRQVDGWEKSLVPKTYEEGTHFDVPGQGKGHGAQVFIYESQDDLKVMRDYYKEIEEMPTIGPSLHSHLYQDGLVLLQVRGTVPKPQANRYGDVLEEV</sequence>
<organism evidence="1">
    <name type="scientific">uncultured Rubrobacteraceae bacterium</name>
    <dbReference type="NCBI Taxonomy" id="349277"/>
    <lineage>
        <taxon>Bacteria</taxon>
        <taxon>Bacillati</taxon>
        <taxon>Actinomycetota</taxon>
        <taxon>Rubrobacteria</taxon>
        <taxon>Rubrobacterales</taxon>
        <taxon>Rubrobacteraceae</taxon>
        <taxon>environmental samples</taxon>
    </lineage>
</organism>